<feature type="domain" description="Methyltransferase small" evidence="3">
    <location>
        <begin position="89"/>
        <end position="224"/>
    </location>
</feature>
<accession>A0A2L0FB44</accession>
<dbReference type="Proteomes" id="UP000238348">
    <property type="component" value="Chromosome"/>
</dbReference>
<dbReference type="CDD" id="cd02440">
    <property type="entry name" value="AdoMet_MTases"/>
    <property type="match status" value="1"/>
</dbReference>
<dbReference type="GO" id="GO:0032259">
    <property type="term" value="P:methylation"/>
    <property type="evidence" value="ECO:0007669"/>
    <property type="project" value="UniProtKB-KW"/>
</dbReference>
<dbReference type="EMBL" id="CP012673">
    <property type="protein sequence ID" value="AUX48702.1"/>
    <property type="molecule type" value="Genomic_DNA"/>
</dbReference>
<evidence type="ECO:0000313" key="5">
    <source>
        <dbReference type="Proteomes" id="UP000238348"/>
    </source>
</evidence>
<organism evidence="4 5">
    <name type="scientific">Sorangium cellulosum</name>
    <name type="common">Polyangium cellulosum</name>
    <dbReference type="NCBI Taxonomy" id="56"/>
    <lineage>
        <taxon>Bacteria</taxon>
        <taxon>Pseudomonadati</taxon>
        <taxon>Myxococcota</taxon>
        <taxon>Polyangia</taxon>
        <taxon>Polyangiales</taxon>
        <taxon>Polyangiaceae</taxon>
        <taxon>Sorangium</taxon>
    </lineage>
</organism>
<dbReference type="Gene3D" id="3.40.50.150">
    <property type="entry name" value="Vaccinia Virus protein VP39"/>
    <property type="match status" value="1"/>
</dbReference>
<evidence type="ECO:0000256" key="2">
    <source>
        <dbReference type="ARBA" id="ARBA00022691"/>
    </source>
</evidence>
<evidence type="ECO:0000313" key="4">
    <source>
        <dbReference type="EMBL" id="AUX48702.1"/>
    </source>
</evidence>
<dbReference type="AlphaFoldDB" id="A0A2L0FB44"/>
<dbReference type="OrthoDB" id="3423629at2"/>
<proteinExistence type="predicted"/>
<name>A0A2L0FB44_SORCE</name>
<dbReference type="Pfam" id="PF05175">
    <property type="entry name" value="MTS"/>
    <property type="match status" value="1"/>
</dbReference>
<dbReference type="EC" id="2.1.1.-" evidence="4"/>
<keyword evidence="4" id="KW-0808">Transferase</keyword>
<gene>
    <name evidence="4" type="ORF">SOCE26_102430</name>
</gene>
<dbReference type="SUPFAM" id="SSF53335">
    <property type="entry name" value="S-adenosyl-L-methionine-dependent methyltransferases"/>
    <property type="match status" value="1"/>
</dbReference>
<dbReference type="RefSeq" id="WP_104986523.1">
    <property type="nucleotide sequence ID" value="NZ_CP012673.1"/>
</dbReference>
<dbReference type="InterPro" id="IPR029063">
    <property type="entry name" value="SAM-dependent_MTases_sf"/>
</dbReference>
<dbReference type="GO" id="GO:0008168">
    <property type="term" value="F:methyltransferase activity"/>
    <property type="evidence" value="ECO:0007669"/>
    <property type="project" value="UniProtKB-KW"/>
</dbReference>
<dbReference type="InterPro" id="IPR007848">
    <property type="entry name" value="Small_mtfrase_dom"/>
</dbReference>
<evidence type="ECO:0000256" key="1">
    <source>
        <dbReference type="ARBA" id="ARBA00022603"/>
    </source>
</evidence>
<sequence length="265" mass="28722">MDDRTPRIEDVYGLLLSPDEIAALPEPLGSLYLSLPPMLSAEEIARVNRGTKVQGGEYVYRGLAFAVPPGVLVPGGTSEVIFDALHDGLVETQGASVIVMGCGAGVEPVLARRRGAREIHAMDIHEASVASSLASFERHTGPRDPDRHHFLVSDLFSALPRGARADLIVFNPPANPLRSDDPDLARVNFSGSAIMVRFFDEIASRELLAPGGRVITVLSNASNLQGIVGHALRRGFRPEILRRKTWPAPYDKILTHLLSLTLDAR</sequence>
<keyword evidence="1 4" id="KW-0489">Methyltransferase</keyword>
<evidence type="ECO:0000259" key="3">
    <source>
        <dbReference type="Pfam" id="PF05175"/>
    </source>
</evidence>
<reference evidence="4 5" key="1">
    <citation type="submission" date="2015-09" db="EMBL/GenBank/DDBJ databases">
        <title>Sorangium comparison.</title>
        <authorList>
            <person name="Zaburannyi N."/>
            <person name="Bunk B."/>
            <person name="Overmann J."/>
            <person name="Mueller R."/>
        </authorList>
    </citation>
    <scope>NUCLEOTIDE SEQUENCE [LARGE SCALE GENOMIC DNA]</scope>
    <source>
        <strain evidence="4 5">So ce26</strain>
    </source>
</reference>
<protein>
    <submittedName>
        <fullName evidence="4">Methyltransferase</fullName>
        <ecNumber evidence="4">2.1.1.-</ecNumber>
    </submittedName>
</protein>
<keyword evidence="2" id="KW-0949">S-adenosyl-L-methionine</keyword>